<dbReference type="Proteomes" id="UP001285263">
    <property type="component" value="Unassembled WGS sequence"/>
</dbReference>
<comment type="similarity">
    <text evidence="2 6">Belongs to the SURF1 family.</text>
</comment>
<dbReference type="PROSITE" id="PS50895">
    <property type="entry name" value="SURF1"/>
    <property type="match status" value="1"/>
</dbReference>
<dbReference type="InterPro" id="IPR045214">
    <property type="entry name" value="Surf1/Surf4"/>
</dbReference>
<evidence type="ECO:0000313" key="7">
    <source>
        <dbReference type="EMBL" id="MDY0743209.1"/>
    </source>
</evidence>
<dbReference type="EMBL" id="JAXCLA010000001">
    <property type="protein sequence ID" value="MDY0743209.1"/>
    <property type="molecule type" value="Genomic_DNA"/>
</dbReference>
<proteinExistence type="inferred from homology"/>
<comment type="caution">
    <text evidence="6">Lacks conserved residue(s) required for the propagation of feature annotation.</text>
</comment>
<organism evidence="7 8">
    <name type="scientific">Roseateles agri</name>
    <dbReference type="NCBI Taxonomy" id="3098619"/>
    <lineage>
        <taxon>Bacteria</taxon>
        <taxon>Pseudomonadati</taxon>
        <taxon>Pseudomonadota</taxon>
        <taxon>Betaproteobacteria</taxon>
        <taxon>Burkholderiales</taxon>
        <taxon>Sphaerotilaceae</taxon>
        <taxon>Roseateles</taxon>
    </lineage>
</organism>
<evidence type="ECO:0000256" key="3">
    <source>
        <dbReference type="ARBA" id="ARBA00022692"/>
    </source>
</evidence>
<name>A0ABU5DAC8_9BURK</name>
<sequence>MLLAAVCAVGLTARLGVWQLDRAAQKLAMQAAIDSSAKLAPLGNADLDTVDAERQLHRGVRLRGRWLAERTVFLENRPMHERVGFYVVTPLQLEGRREAILVQRGWVPRDMQDRTKLPPVPSANGQIELTGRLEVAPTRLFEFTPSGGGSIRQNLASAAFAQETGLALMPLTVFQTQPLDAEDAAALPRDWPAPDLGLQKHYGYAFQWFALSALFLGLYVWFQLIQPRRRQQKHRQQQP</sequence>
<evidence type="ECO:0000256" key="1">
    <source>
        <dbReference type="ARBA" id="ARBA00004370"/>
    </source>
</evidence>
<gene>
    <name evidence="7" type="ORF">SNE35_01760</name>
</gene>
<reference evidence="7 8" key="1">
    <citation type="submission" date="2023-11" db="EMBL/GenBank/DDBJ databases">
        <title>Paucibacter sp. nov., isolated from fresh soil in Korea.</title>
        <authorList>
            <person name="Le N.T.T."/>
        </authorList>
    </citation>
    <scope>NUCLEOTIDE SEQUENCE [LARGE SCALE GENOMIC DNA]</scope>
    <source>
        <strain evidence="7 8">R3-3</strain>
    </source>
</reference>
<keyword evidence="5 6" id="KW-0472">Membrane</keyword>
<keyword evidence="6" id="KW-1003">Cell membrane</keyword>
<keyword evidence="8" id="KW-1185">Reference proteome</keyword>
<accession>A0ABU5DAC8</accession>
<evidence type="ECO:0000256" key="4">
    <source>
        <dbReference type="ARBA" id="ARBA00022989"/>
    </source>
</evidence>
<evidence type="ECO:0000256" key="2">
    <source>
        <dbReference type="ARBA" id="ARBA00007165"/>
    </source>
</evidence>
<keyword evidence="4 6" id="KW-1133">Transmembrane helix</keyword>
<protein>
    <recommendedName>
        <fullName evidence="6">SURF1-like protein</fullName>
    </recommendedName>
</protein>
<dbReference type="RefSeq" id="WP_320421061.1">
    <property type="nucleotide sequence ID" value="NZ_JAXCLA010000001.1"/>
</dbReference>
<dbReference type="Pfam" id="PF02104">
    <property type="entry name" value="SURF1"/>
    <property type="match status" value="1"/>
</dbReference>
<dbReference type="PANTHER" id="PTHR23427:SF2">
    <property type="entry name" value="SURFEIT LOCUS PROTEIN 1"/>
    <property type="match status" value="1"/>
</dbReference>
<evidence type="ECO:0000256" key="5">
    <source>
        <dbReference type="ARBA" id="ARBA00023136"/>
    </source>
</evidence>
<feature type="transmembrane region" description="Helical" evidence="6">
    <location>
        <begin position="205"/>
        <end position="225"/>
    </location>
</feature>
<comment type="subcellular location">
    <subcellularLocation>
        <location evidence="6">Cell membrane</location>
        <topology evidence="6">Multi-pass membrane protein</topology>
    </subcellularLocation>
    <subcellularLocation>
        <location evidence="1">Membrane</location>
    </subcellularLocation>
</comment>
<dbReference type="InterPro" id="IPR002994">
    <property type="entry name" value="Surf1/Shy1"/>
</dbReference>
<dbReference type="PANTHER" id="PTHR23427">
    <property type="entry name" value="SURFEIT LOCUS PROTEIN"/>
    <property type="match status" value="1"/>
</dbReference>
<dbReference type="CDD" id="cd06662">
    <property type="entry name" value="SURF1"/>
    <property type="match status" value="1"/>
</dbReference>
<evidence type="ECO:0000256" key="6">
    <source>
        <dbReference type="RuleBase" id="RU363076"/>
    </source>
</evidence>
<evidence type="ECO:0000313" key="8">
    <source>
        <dbReference type="Proteomes" id="UP001285263"/>
    </source>
</evidence>
<keyword evidence="3 6" id="KW-0812">Transmembrane</keyword>
<comment type="caution">
    <text evidence="7">The sequence shown here is derived from an EMBL/GenBank/DDBJ whole genome shotgun (WGS) entry which is preliminary data.</text>
</comment>